<evidence type="ECO:0000256" key="4">
    <source>
        <dbReference type="ARBA" id="ARBA00022692"/>
    </source>
</evidence>
<feature type="transmembrane region" description="Helical" evidence="10">
    <location>
        <begin position="203"/>
        <end position="233"/>
    </location>
</feature>
<keyword evidence="2" id="KW-1003">Cell membrane</keyword>
<dbReference type="OrthoDB" id="7547040at2759"/>
<reference evidence="12" key="1">
    <citation type="submission" date="2025-08" db="UniProtKB">
        <authorList>
            <consortium name="RefSeq"/>
        </authorList>
    </citation>
    <scope>IDENTIFICATION</scope>
</reference>
<evidence type="ECO:0000256" key="5">
    <source>
        <dbReference type="ARBA" id="ARBA00022725"/>
    </source>
</evidence>
<dbReference type="RefSeq" id="XP_011636410.2">
    <property type="nucleotide sequence ID" value="XM_011638108.2"/>
</dbReference>
<evidence type="ECO:0000313" key="12">
    <source>
        <dbReference type="RefSeq" id="XP_011636410.2"/>
    </source>
</evidence>
<dbReference type="GO" id="GO:0005549">
    <property type="term" value="F:odorant binding"/>
    <property type="evidence" value="ECO:0007669"/>
    <property type="project" value="InterPro"/>
</dbReference>
<keyword evidence="6 10" id="KW-1133">Transmembrane helix</keyword>
<dbReference type="GO" id="GO:0005886">
    <property type="term" value="C:plasma membrane"/>
    <property type="evidence" value="ECO:0007669"/>
    <property type="project" value="UniProtKB-SubCell"/>
</dbReference>
<keyword evidence="5 10" id="KW-0552">Olfaction</keyword>
<evidence type="ECO:0000256" key="1">
    <source>
        <dbReference type="ARBA" id="ARBA00004651"/>
    </source>
</evidence>
<keyword evidence="7 10" id="KW-0472">Membrane</keyword>
<feature type="transmembrane region" description="Helical" evidence="10">
    <location>
        <begin position="155"/>
        <end position="175"/>
    </location>
</feature>
<dbReference type="GeneID" id="105426735"/>
<keyword evidence="9 10" id="KW-0807">Transducer</keyword>
<evidence type="ECO:0000256" key="3">
    <source>
        <dbReference type="ARBA" id="ARBA00022606"/>
    </source>
</evidence>
<dbReference type="GO" id="GO:0004984">
    <property type="term" value="F:olfactory receptor activity"/>
    <property type="evidence" value="ECO:0007669"/>
    <property type="project" value="InterPro"/>
</dbReference>
<dbReference type="AlphaFoldDB" id="A0A6I9W7S7"/>
<comment type="caution">
    <text evidence="10">Lacks conserved residue(s) required for the propagation of feature annotation.</text>
</comment>
<accession>A0A6I9W7S7</accession>
<evidence type="ECO:0000256" key="10">
    <source>
        <dbReference type="RuleBase" id="RU351113"/>
    </source>
</evidence>
<evidence type="ECO:0000256" key="9">
    <source>
        <dbReference type="ARBA" id="ARBA00023224"/>
    </source>
</evidence>
<evidence type="ECO:0000313" key="11">
    <source>
        <dbReference type="Proteomes" id="UP000504615"/>
    </source>
</evidence>
<dbReference type="Pfam" id="PF02949">
    <property type="entry name" value="7tm_6"/>
    <property type="match status" value="1"/>
</dbReference>
<name>A0A6I9W7S7_9HYME</name>
<keyword evidence="8 10" id="KW-0675">Receptor</keyword>
<dbReference type="GO" id="GO:0007165">
    <property type="term" value="P:signal transduction"/>
    <property type="evidence" value="ECO:0007669"/>
    <property type="project" value="UniProtKB-KW"/>
</dbReference>
<keyword evidence="4 10" id="KW-0812">Transmembrane</keyword>
<evidence type="ECO:0000256" key="7">
    <source>
        <dbReference type="ARBA" id="ARBA00023136"/>
    </source>
</evidence>
<organism evidence="11 12">
    <name type="scientific">Pogonomyrmex barbatus</name>
    <name type="common">red harvester ant</name>
    <dbReference type="NCBI Taxonomy" id="144034"/>
    <lineage>
        <taxon>Eukaryota</taxon>
        <taxon>Metazoa</taxon>
        <taxon>Ecdysozoa</taxon>
        <taxon>Arthropoda</taxon>
        <taxon>Hexapoda</taxon>
        <taxon>Insecta</taxon>
        <taxon>Pterygota</taxon>
        <taxon>Neoptera</taxon>
        <taxon>Endopterygota</taxon>
        <taxon>Hymenoptera</taxon>
        <taxon>Apocrita</taxon>
        <taxon>Aculeata</taxon>
        <taxon>Formicoidea</taxon>
        <taxon>Formicidae</taxon>
        <taxon>Myrmicinae</taxon>
        <taxon>Pogonomyrmex</taxon>
    </lineage>
</organism>
<protein>
    <recommendedName>
        <fullName evidence="10">Odorant receptor</fullName>
    </recommendedName>
</protein>
<comment type="similarity">
    <text evidence="10">Belongs to the insect chemoreceptor superfamily. Heteromeric odorant receptor channel (TC 1.A.69) family.</text>
</comment>
<feature type="transmembrane region" description="Helical" evidence="10">
    <location>
        <begin position="61"/>
        <end position="82"/>
    </location>
</feature>
<dbReference type="InterPro" id="IPR004117">
    <property type="entry name" value="7tm6_olfct_rcpt"/>
</dbReference>
<dbReference type="KEGG" id="pbar:105426735"/>
<comment type="subcellular location">
    <subcellularLocation>
        <location evidence="1 10">Cell membrane</location>
        <topology evidence="1 10">Multi-pass membrane protein</topology>
    </subcellularLocation>
</comment>
<evidence type="ECO:0000256" key="8">
    <source>
        <dbReference type="ARBA" id="ARBA00023170"/>
    </source>
</evidence>
<dbReference type="PANTHER" id="PTHR21137:SF35">
    <property type="entry name" value="ODORANT RECEPTOR 19A-RELATED"/>
    <property type="match status" value="1"/>
</dbReference>
<keyword evidence="3 10" id="KW-0716">Sensory transduction</keyword>
<sequence length="401" mass="47266">MIRAKNRYFSLNRIFLLMLGLWPYEQSKLVWLQLILHSGILGSFIIFQFTTFATSKCDLQLVIEILSITSFFFNFVIVYLSFCFNMDVVKHLLELLQHTYDELKDEDEIAIIENYWNIAKRYTEVLTRKIISHFLLWKNIWILLNFNYYFSYYSLVLIVLCVSFFIFSPFLPYIFDVVFSTNESWPHPSLQIVTEYFIDEDRYFYLIILHADTAFFIGALAMLGTGTFLIMYIQHVCGMLKIASYRIERVMTISIQRMSGVRNTNLIHKSIICAIDMHRKALKLVSIEHILHMIHRNIKNLYQVMYQEILSGCISEKLIQSVLIMNMYYTYTFLANHMAQQVMDHNNNVFATVYNIQWYTAPLQVQKVILFLLQRGSKTLKIMIGGMFMGSLEGFATVKII</sequence>
<evidence type="ECO:0000256" key="2">
    <source>
        <dbReference type="ARBA" id="ARBA00022475"/>
    </source>
</evidence>
<dbReference type="Proteomes" id="UP000504615">
    <property type="component" value="Unplaced"/>
</dbReference>
<dbReference type="PANTHER" id="PTHR21137">
    <property type="entry name" value="ODORANT RECEPTOR"/>
    <property type="match status" value="1"/>
</dbReference>
<evidence type="ECO:0000256" key="6">
    <source>
        <dbReference type="ARBA" id="ARBA00022989"/>
    </source>
</evidence>
<proteinExistence type="inferred from homology"/>
<feature type="transmembrane region" description="Helical" evidence="10">
    <location>
        <begin position="30"/>
        <end position="49"/>
    </location>
</feature>
<keyword evidence="11" id="KW-1185">Reference proteome</keyword>
<gene>
    <name evidence="12" type="primary">LOC105426735</name>
</gene>